<dbReference type="InterPro" id="IPR000847">
    <property type="entry name" value="LysR_HTH_N"/>
</dbReference>
<dbReference type="Proteomes" id="UP000242367">
    <property type="component" value="Unassembled WGS sequence"/>
</dbReference>
<feature type="domain" description="HTH lysR-type" evidence="5">
    <location>
        <begin position="8"/>
        <end position="65"/>
    </location>
</feature>
<evidence type="ECO:0000256" key="2">
    <source>
        <dbReference type="ARBA" id="ARBA00023015"/>
    </source>
</evidence>
<organism evidence="6 7">
    <name type="scientific">Actinomadura rubteroloni</name>
    <dbReference type="NCBI Taxonomy" id="1926885"/>
    <lineage>
        <taxon>Bacteria</taxon>
        <taxon>Bacillati</taxon>
        <taxon>Actinomycetota</taxon>
        <taxon>Actinomycetes</taxon>
        <taxon>Streptosporangiales</taxon>
        <taxon>Thermomonosporaceae</taxon>
        <taxon>Actinomadura</taxon>
    </lineage>
</organism>
<dbReference type="Gene3D" id="1.10.10.10">
    <property type="entry name" value="Winged helix-like DNA-binding domain superfamily/Winged helix DNA-binding domain"/>
    <property type="match status" value="1"/>
</dbReference>
<sequence length="301" mass="30365">MGIAQRVPDLGALELLLAVVRLGSVGRAAAELGVTQPAASARISALEQRLGLALLDRSPRGSLPTEAGTLLAGWAQQVVTAATALDAGAAALRDRDGDRLRVVASRTVAEHLMPGWLVALDGMRPGTSVALRTAAPAAVAETVRAGAADLGFVEGARTPAGLSGTVVASDRLVVVVAPGHPWARRRGVDGGALAATPLILRAEGSGTREVLDRALAAHGGTAPPLLEPASTAALKAAVLAGAAPGVVSERAVAAELAGGRLVPVPVADLDLHRPLRAVWPAGRRPAGTARDLVGLARRSRP</sequence>
<evidence type="ECO:0000313" key="7">
    <source>
        <dbReference type="Proteomes" id="UP000242367"/>
    </source>
</evidence>
<protein>
    <submittedName>
        <fullName evidence="6">HTH-type transcriptional regulator CysL</fullName>
    </submittedName>
</protein>
<dbReference type="SUPFAM" id="SSF46785">
    <property type="entry name" value="Winged helix' DNA-binding domain"/>
    <property type="match status" value="1"/>
</dbReference>
<keyword evidence="7" id="KW-1185">Reference proteome</keyword>
<dbReference type="InterPro" id="IPR036388">
    <property type="entry name" value="WH-like_DNA-bd_sf"/>
</dbReference>
<keyword evidence="2" id="KW-0805">Transcription regulation</keyword>
<dbReference type="PANTHER" id="PTHR30126:SF39">
    <property type="entry name" value="HTH-TYPE TRANSCRIPTIONAL REGULATOR CYSL"/>
    <property type="match status" value="1"/>
</dbReference>
<dbReference type="InterPro" id="IPR005119">
    <property type="entry name" value="LysR_subst-bd"/>
</dbReference>
<dbReference type="InterPro" id="IPR036390">
    <property type="entry name" value="WH_DNA-bd_sf"/>
</dbReference>
<name>A0A2P4UFD8_9ACTN</name>
<dbReference type="SUPFAM" id="SSF53850">
    <property type="entry name" value="Periplasmic binding protein-like II"/>
    <property type="match status" value="1"/>
</dbReference>
<evidence type="ECO:0000256" key="3">
    <source>
        <dbReference type="ARBA" id="ARBA00023125"/>
    </source>
</evidence>
<dbReference type="GO" id="GO:0003700">
    <property type="term" value="F:DNA-binding transcription factor activity"/>
    <property type="evidence" value="ECO:0007669"/>
    <property type="project" value="InterPro"/>
</dbReference>
<evidence type="ECO:0000313" key="6">
    <source>
        <dbReference type="EMBL" id="POM23787.1"/>
    </source>
</evidence>
<dbReference type="PANTHER" id="PTHR30126">
    <property type="entry name" value="HTH-TYPE TRANSCRIPTIONAL REGULATOR"/>
    <property type="match status" value="1"/>
</dbReference>
<dbReference type="RefSeq" id="WP_103562993.1">
    <property type="nucleotide sequence ID" value="NZ_MTBP01000002.1"/>
</dbReference>
<dbReference type="Pfam" id="PF00126">
    <property type="entry name" value="HTH_1"/>
    <property type="match status" value="1"/>
</dbReference>
<accession>A0A2P4UFD8</accession>
<keyword evidence="3" id="KW-0238">DNA-binding</keyword>
<dbReference type="Pfam" id="PF03466">
    <property type="entry name" value="LysR_substrate"/>
    <property type="match status" value="1"/>
</dbReference>
<comment type="similarity">
    <text evidence="1">Belongs to the LysR transcriptional regulatory family.</text>
</comment>
<evidence type="ECO:0000256" key="4">
    <source>
        <dbReference type="ARBA" id="ARBA00023163"/>
    </source>
</evidence>
<reference evidence="6 7" key="1">
    <citation type="journal article" date="2017" name="Chemistry">
        <title>Isolation, Biosynthesis and Chemical Modifications of Rubterolones A-F: Rare Tropolone Alkaloids from Actinomadura sp. 5-2.</title>
        <authorList>
            <person name="Guo H."/>
            <person name="Benndorf R."/>
            <person name="Leichnitz D."/>
            <person name="Klassen J.L."/>
            <person name="Vollmers J."/>
            <person name="Gorls H."/>
            <person name="Steinacker M."/>
            <person name="Weigel C."/>
            <person name="Dahse H.M."/>
            <person name="Kaster A.K."/>
            <person name="de Beer Z.W."/>
            <person name="Poulsen M."/>
            <person name="Beemelmanns C."/>
        </authorList>
    </citation>
    <scope>NUCLEOTIDE SEQUENCE [LARGE SCALE GENOMIC DNA]</scope>
    <source>
        <strain evidence="6 7">5-2</strain>
    </source>
</reference>
<dbReference type="AlphaFoldDB" id="A0A2P4UFD8"/>
<proteinExistence type="inferred from homology"/>
<dbReference type="Gene3D" id="3.40.190.10">
    <property type="entry name" value="Periplasmic binding protein-like II"/>
    <property type="match status" value="2"/>
</dbReference>
<gene>
    <name evidence="6" type="primary">cysL</name>
    <name evidence="6" type="ORF">BTM25_24090</name>
</gene>
<evidence type="ECO:0000259" key="5">
    <source>
        <dbReference type="PROSITE" id="PS50931"/>
    </source>
</evidence>
<keyword evidence="4" id="KW-0804">Transcription</keyword>
<dbReference type="PROSITE" id="PS50931">
    <property type="entry name" value="HTH_LYSR"/>
    <property type="match status" value="1"/>
</dbReference>
<comment type="caution">
    <text evidence="6">The sequence shown here is derived from an EMBL/GenBank/DDBJ whole genome shotgun (WGS) entry which is preliminary data.</text>
</comment>
<dbReference type="EMBL" id="MTBP01000002">
    <property type="protein sequence ID" value="POM23787.1"/>
    <property type="molecule type" value="Genomic_DNA"/>
</dbReference>
<dbReference type="GO" id="GO:0000976">
    <property type="term" value="F:transcription cis-regulatory region binding"/>
    <property type="evidence" value="ECO:0007669"/>
    <property type="project" value="TreeGrafter"/>
</dbReference>
<evidence type="ECO:0000256" key="1">
    <source>
        <dbReference type="ARBA" id="ARBA00009437"/>
    </source>
</evidence>
<dbReference type="PRINTS" id="PR00039">
    <property type="entry name" value="HTHLYSR"/>
</dbReference>